<reference evidence="1" key="1">
    <citation type="submission" date="2014-12" db="EMBL/GenBank/DDBJ databases">
        <title>The draft genome of the Tatumella morbirosei type strain, LMG23360T isolated from pineapple rot.</title>
        <authorList>
            <person name="Smits T.H."/>
            <person name="Palmer M."/>
            <person name="Venter S.N."/>
            <person name="Duffy B."/>
            <person name="Steenkamp E.T."/>
            <person name="Chan W.Y."/>
            <person name="Coutinho T.A."/>
            <person name="Coetzee M.P."/>
            <person name="De Maayer P."/>
        </authorList>
    </citation>
    <scope>NUCLEOTIDE SEQUENCE [LARGE SCALE GENOMIC DNA]</scope>
    <source>
        <strain evidence="1">LMG 23360</strain>
    </source>
</reference>
<name>A0A095TEM2_9GAMM</name>
<dbReference type="EMBL" id="JPKR02000004">
    <property type="protein sequence ID" value="KGD75097.1"/>
    <property type="molecule type" value="Genomic_DNA"/>
</dbReference>
<dbReference type="Proteomes" id="UP000029577">
    <property type="component" value="Unassembled WGS sequence"/>
</dbReference>
<dbReference type="NCBIfam" id="TIGR03347">
    <property type="entry name" value="VI_chp_1"/>
    <property type="match status" value="1"/>
</dbReference>
<comment type="caution">
    <text evidence="1">The sequence shown here is derived from an EMBL/GenBank/DDBJ whole genome shotgun (WGS) entry which is preliminary data.</text>
</comment>
<organism evidence="1 2">
    <name type="scientific">Tatumella morbirosei</name>
    <dbReference type="NCBI Taxonomy" id="642227"/>
    <lineage>
        <taxon>Bacteria</taxon>
        <taxon>Pseudomonadati</taxon>
        <taxon>Pseudomonadota</taxon>
        <taxon>Gammaproteobacteria</taxon>
        <taxon>Enterobacterales</taxon>
        <taxon>Erwiniaceae</taxon>
        <taxon>Tatumella</taxon>
    </lineage>
</organism>
<keyword evidence="2" id="KW-1185">Reference proteome</keyword>
<sequence>MTQLNSPRTGDLSHWYNSAAPWNSGFISLMRVIAARSPAAPAPGTAGLPAEDPFRLKQTASLLFPPGEIAGLSDNTACPEISLYSLGVWGPHSILPLHLTEMAYLRTSRQDPVLNDFTDIFHHRALSLFYRAWFVCQDCATLDNSQDELFSARLSCLAGLTFPQQDAARLPAHAQLSAVSHLLREARNPEALANTLQHYFGFPARVEEYVSQWISLDPADHTSLGHPHTACTLGDGAILGDKLMDRQHKFRLIIGPLSLNDYLSFTPWGRDLPVLREWVRFFTGLEYCWDVRLLLSASEVPLASLNGSHQLGHAVWLERLPSYLPLAGMCFEPEICGDSNSQELS</sequence>
<dbReference type="STRING" id="642227.HA49_07470"/>
<dbReference type="Pfam" id="PF06996">
    <property type="entry name" value="T6SS_TssG"/>
    <property type="match status" value="1"/>
</dbReference>
<dbReference type="RefSeq" id="WP_038018447.1">
    <property type="nucleotide sequence ID" value="NZ_JPKR02000004.1"/>
</dbReference>
<dbReference type="AlphaFoldDB" id="A0A095TEM2"/>
<protein>
    <submittedName>
        <fullName evidence="1">Type VI secretion protein</fullName>
    </submittedName>
</protein>
<accession>A0A095TEM2</accession>
<dbReference type="eggNOG" id="COG3520">
    <property type="taxonomic scope" value="Bacteria"/>
</dbReference>
<evidence type="ECO:0000313" key="1">
    <source>
        <dbReference type="EMBL" id="KGD75097.1"/>
    </source>
</evidence>
<dbReference type="InterPro" id="IPR010732">
    <property type="entry name" value="T6SS_TssG-like"/>
</dbReference>
<dbReference type="PANTHER" id="PTHR35564">
    <property type="match status" value="1"/>
</dbReference>
<proteinExistence type="predicted"/>
<evidence type="ECO:0000313" key="2">
    <source>
        <dbReference type="Proteomes" id="UP000029577"/>
    </source>
</evidence>
<dbReference type="OrthoDB" id="1523296at2"/>
<dbReference type="PANTHER" id="PTHR35564:SF4">
    <property type="entry name" value="CYTOPLASMIC PROTEIN"/>
    <property type="match status" value="1"/>
</dbReference>
<gene>
    <name evidence="1" type="ORF">HA49_07470</name>
</gene>